<comment type="function">
    <text evidence="10">Adenosyl-L-methionine (AdoMet)-dependent tRNA (uracil-O(2)-)-methyltransferase.</text>
</comment>
<dbReference type="PANTHER" id="PTHR21210">
    <property type="entry name" value="TRNA (URACIL-O(2)-)-METHYLTRANSFERASE-RELATED"/>
    <property type="match status" value="1"/>
</dbReference>
<dbReference type="Proteomes" id="UP001153714">
    <property type="component" value="Chromosome 11"/>
</dbReference>
<evidence type="ECO:0000313" key="12">
    <source>
        <dbReference type="Proteomes" id="UP001153714"/>
    </source>
</evidence>
<reference evidence="11" key="2">
    <citation type="submission" date="2022-10" db="EMBL/GenBank/DDBJ databases">
        <authorList>
            <consortium name="ENA_rothamsted_submissions"/>
            <consortium name="culmorum"/>
            <person name="King R."/>
        </authorList>
    </citation>
    <scope>NUCLEOTIDE SEQUENCE</scope>
</reference>
<dbReference type="Pfam" id="PF07757">
    <property type="entry name" value="AdoMet_MTase"/>
    <property type="match status" value="1"/>
</dbReference>
<dbReference type="SUPFAM" id="SSF53335">
    <property type="entry name" value="S-adenosyl-L-methionine-dependent methyltransferases"/>
    <property type="match status" value="1"/>
</dbReference>
<dbReference type="GO" id="GO:0005737">
    <property type="term" value="C:cytoplasm"/>
    <property type="evidence" value="ECO:0007669"/>
    <property type="project" value="UniProtKB-SubCell"/>
</dbReference>
<evidence type="ECO:0000256" key="5">
    <source>
        <dbReference type="ARBA" id="ARBA00022603"/>
    </source>
</evidence>
<protein>
    <recommendedName>
        <fullName evidence="10">tRNA (uracil-O(2)-)-methyltransferase</fullName>
        <ecNumber evidence="10">2.1.1.211</ecNumber>
    </recommendedName>
</protein>
<evidence type="ECO:0000256" key="9">
    <source>
        <dbReference type="ARBA" id="ARBA00047957"/>
    </source>
</evidence>
<evidence type="ECO:0000256" key="6">
    <source>
        <dbReference type="ARBA" id="ARBA00022679"/>
    </source>
</evidence>
<dbReference type="GO" id="GO:0141101">
    <property type="term" value="F:tRNA(Ser) (uridine(44)-2'-O-)-methyltransferase activity"/>
    <property type="evidence" value="ECO:0007669"/>
    <property type="project" value="UniProtKB-EC"/>
</dbReference>
<comment type="catalytic activity">
    <reaction evidence="9 10">
        <text>uridine(44) in tRNA(Ser) + S-adenosyl-L-methionine = 2'-O-methyluridine(44) in tRNA(Ser) + S-adenosyl-L-homocysteine + H(+)</text>
        <dbReference type="Rhea" id="RHEA:43100"/>
        <dbReference type="Rhea" id="RHEA-COMP:10339"/>
        <dbReference type="Rhea" id="RHEA-COMP:10340"/>
        <dbReference type="ChEBI" id="CHEBI:15378"/>
        <dbReference type="ChEBI" id="CHEBI:57856"/>
        <dbReference type="ChEBI" id="CHEBI:59789"/>
        <dbReference type="ChEBI" id="CHEBI:65315"/>
        <dbReference type="ChEBI" id="CHEBI:74478"/>
        <dbReference type="EC" id="2.1.1.211"/>
    </reaction>
</comment>
<keyword evidence="5 10" id="KW-0489">Methyltransferase</keyword>
<dbReference type="InterPro" id="IPR029063">
    <property type="entry name" value="SAM-dependent_MTases_sf"/>
</dbReference>
<comment type="subcellular location">
    <subcellularLocation>
        <location evidence="2 10">Cytoplasm</location>
    </subcellularLocation>
</comment>
<accession>A0A9N9QV91</accession>
<dbReference type="Gene3D" id="3.40.50.150">
    <property type="entry name" value="Vaccinia Virus protein VP39"/>
    <property type="match status" value="1"/>
</dbReference>
<keyword evidence="8 10" id="KW-0819">tRNA processing</keyword>
<evidence type="ECO:0000256" key="4">
    <source>
        <dbReference type="ARBA" id="ARBA00022490"/>
    </source>
</evidence>
<keyword evidence="7 10" id="KW-0949">S-adenosyl-L-methionine</keyword>
<gene>
    <name evidence="11" type="ORF">DIATSA_LOCUS2060</name>
</gene>
<evidence type="ECO:0000256" key="8">
    <source>
        <dbReference type="ARBA" id="ARBA00022694"/>
    </source>
</evidence>
<dbReference type="EC" id="2.1.1.211" evidence="10"/>
<proteinExistence type="inferred from homology"/>
<reference evidence="11" key="1">
    <citation type="submission" date="2021-12" db="EMBL/GenBank/DDBJ databases">
        <authorList>
            <person name="King R."/>
        </authorList>
    </citation>
    <scope>NUCLEOTIDE SEQUENCE</scope>
</reference>
<feature type="non-terminal residue" evidence="11">
    <location>
        <position position="1"/>
    </location>
</feature>
<dbReference type="GO" id="GO:0030488">
    <property type="term" value="P:tRNA methylation"/>
    <property type="evidence" value="ECO:0007669"/>
    <property type="project" value="UniProtKB-UniRule"/>
</dbReference>
<evidence type="ECO:0000256" key="2">
    <source>
        <dbReference type="ARBA" id="ARBA00004496"/>
    </source>
</evidence>
<dbReference type="OrthoDB" id="10047021at2759"/>
<evidence type="ECO:0000256" key="1">
    <source>
        <dbReference type="ARBA" id="ARBA00002778"/>
    </source>
</evidence>
<dbReference type="InterPro" id="IPR011671">
    <property type="entry name" value="tRNA_uracil_MeTrfase"/>
</dbReference>
<evidence type="ECO:0000313" key="11">
    <source>
        <dbReference type="EMBL" id="CAG9783929.1"/>
    </source>
</evidence>
<keyword evidence="4 10" id="KW-0963">Cytoplasm</keyword>
<sequence length="505" mass="58546">EHSDCDSYIEIIILELLPKKYTDVKAFQLVCLDKKNTIVTFYNITPESPMLWNISNLCPDFTYSLTLLNETLALKIGPDSNTKQQKWLKDIVLPQFVKWGRDEGEYKKPLCKESLQLISTDKYYKKYNELKQKYGKEMVENWPEGTDPYKFVYEDVAIATYLLLLWENDIENTPKKTFVDLGCGNGLLVYILTNEGHNGVGIDVRKRKIWDFYPKNVNLEEKTIIPSDSNVFPQADWLIGNHSDELTPWIPVIASNSSYKCSFFLLPCCAFNFDGTKYQRKDSSKSQYMEYIEYVKSICEICGFETNIDRLKIPSTKRICLVGQKKTYSEDTHPEVCAQIKKYINKDSSCTHDSQRSWVLEFQPRNAVERVRNCTQIGSTVINNIVSCIAKYLLETCDSETEWSLGKEAYIHELITLLPEENLKAMKAECGGLQTLLRNNHQIFKVQNGKVQIRYPRTVDEVYKYNTKGDKSKTKVQVKPCWFYNNHPKGCPLTDINCSYLHIRD</sequence>
<dbReference type="EMBL" id="OU893342">
    <property type="protein sequence ID" value="CAG9783929.1"/>
    <property type="molecule type" value="Genomic_DNA"/>
</dbReference>
<keyword evidence="6 10" id="KW-0808">Transferase</keyword>
<dbReference type="PANTHER" id="PTHR21210:SF0">
    <property type="entry name" value="TRNA (URACIL-O(2)-)-METHYLTRANSFERASE-RELATED"/>
    <property type="match status" value="1"/>
</dbReference>
<evidence type="ECO:0000256" key="7">
    <source>
        <dbReference type="ARBA" id="ARBA00022691"/>
    </source>
</evidence>
<comment type="similarity">
    <text evidence="3 10">Belongs to the TRM44 family.</text>
</comment>
<organism evidence="11 12">
    <name type="scientific">Diatraea saccharalis</name>
    <name type="common">sugarcane borer</name>
    <dbReference type="NCBI Taxonomy" id="40085"/>
    <lineage>
        <taxon>Eukaryota</taxon>
        <taxon>Metazoa</taxon>
        <taxon>Ecdysozoa</taxon>
        <taxon>Arthropoda</taxon>
        <taxon>Hexapoda</taxon>
        <taxon>Insecta</taxon>
        <taxon>Pterygota</taxon>
        <taxon>Neoptera</taxon>
        <taxon>Endopterygota</taxon>
        <taxon>Lepidoptera</taxon>
        <taxon>Glossata</taxon>
        <taxon>Ditrysia</taxon>
        <taxon>Pyraloidea</taxon>
        <taxon>Crambidae</taxon>
        <taxon>Crambinae</taxon>
        <taxon>Diatraea</taxon>
    </lineage>
</organism>
<dbReference type="AlphaFoldDB" id="A0A9N9QV91"/>
<keyword evidence="12" id="KW-1185">Reference proteome</keyword>
<evidence type="ECO:0000256" key="3">
    <source>
        <dbReference type="ARBA" id="ARBA00009056"/>
    </source>
</evidence>
<comment type="function">
    <text evidence="1">Probable adenosyl-L-methionine (AdoMet)-dependent tRNA (uracil-O(2)-)-methyltransferase.</text>
</comment>
<evidence type="ECO:0000256" key="10">
    <source>
        <dbReference type="RuleBase" id="RU368004"/>
    </source>
</evidence>
<name>A0A9N9QV91_9NEOP</name>